<keyword evidence="2" id="KW-1185">Reference proteome</keyword>
<dbReference type="OrthoDB" id="9971063at2759"/>
<dbReference type="InParanoid" id="A0A6L2PP39"/>
<dbReference type="Proteomes" id="UP000502823">
    <property type="component" value="Unassembled WGS sequence"/>
</dbReference>
<accession>A0A6L2PP39</accession>
<sequence length="95" mass="10647">MEQFVHPPLGFYTIPQVSNPSGCVRKWLHRPSPLHWIGRRGPVNWLARSPDFTALCCYLWGQSKSLVGAGRIQTPTHLQECTIDTSKSITSVTTV</sequence>
<gene>
    <name evidence="1" type="ORF">Cfor_06288</name>
</gene>
<reference evidence="2" key="1">
    <citation type="submission" date="2020-01" db="EMBL/GenBank/DDBJ databases">
        <title>Draft genome sequence of the Termite Coptotermes fromosanus.</title>
        <authorList>
            <person name="Itakura S."/>
            <person name="Yosikawa Y."/>
            <person name="Umezawa K."/>
        </authorList>
    </citation>
    <scope>NUCLEOTIDE SEQUENCE [LARGE SCALE GENOMIC DNA]</scope>
</reference>
<evidence type="ECO:0000313" key="2">
    <source>
        <dbReference type="Proteomes" id="UP000502823"/>
    </source>
</evidence>
<dbReference type="EMBL" id="BLKM01004546">
    <property type="protein sequence ID" value="GFG31737.1"/>
    <property type="molecule type" value="Genomic_DNA"/>
</dbReference>
<protein>
    <submittedName>
        <fullName evidence="1">Uncharacterized protein</fullName>
    </submittedName>
</protein>
<evidence type="ECO:0000313" key="1">
    <source>
        <dbReference type="EMBL" id="GFG31737.1"/>
    </source>
</evidence>
<organism evidence="1 2">
    <name type="scientific">Coptotermes formosanus</name>
    <name type="common">Formosan subterranean termite</name>
    <dbReference type="NCBI Taxonomy" id="36987"/>
    <lineage>
        <taxon>Eukaryota</taxon>
        <taxon>Metazoa</taxon>
        <taxon>Ecdysozoa</taxon>
        <taxon>Arthropoda</taxon>
        <taxon>Hexapoda</taxon>
        <taxon>Insecta</taxon>
        <taxon>Pterygota</taxon>
        <taxon>Neoptera</taxon>
        <taxon>Polyneoptera</taxon>
        <taxon>Dictyoptera</taxon>
        <taxon>Blattodea</taxon>
        <taxon>Blattoidea</taxon>
        <taxon>Termitoidae</taxon>
        <taxon>Rhinotermitidae</taxon>
        <taxon>Coptotermes</taxon>
    </lineage>
</organism>
<name>A0A6L2PP39_COPFO</name>
<comment type="caution">
    <text evidence="1">The sequence shown here is derived from an EMBL/GenBank/DDBJ whole genome shotgun (WGS) entry which is preliminary data.</text>
</comment>
<dbReference type="AlphaFoldDB" id="A0A6L2PP39"/>
<proteinExistence type="predicted"/>